<evidence type="ECO:0000256" key="3">
    <source>
        <dbReference type="ARBA" id="ARBA00023163"/>
    </source>
</evidence>
<dbReference type="AlphaFoldDB" id="A0A7X0P6X3"/>
<feature type="DNA-binding region" description="H-T-H motif" evidence="4">
    <location>
        <begin position="25"/>
        <end position="44"/>
    </location>
</feature>
<dbReference type="EMBL" id="JACHMI010000001">
    <property type="protein sequence ID" value="MBB6556376.1"/>
    <property type="molecule type" value="Genomic_DNA"/>
</dbReference>
<comment type="caution">
    <text evidence="6">The sequence shown here is derived from an EMBL/GenBank/DDBJ whole genome shotgun (WGS) entry which is preliminary data.</text>
</comment>
<gene>
    <name evidence="6" type="ORF">HD593_011171</name>
</gene>
<dbReference type="PANTHER" id="PTHR47506:SF1">
    <property type="entry name" value="HTH-TYPE TRANSCRIPTIONAL REGULATOR YJDC"/>
    <property type="match status" value="1"/>
</dbReference>
<accession>A0A7X0P6X3</accession>
<dbReference type="Proteomes" id="UP000565579">
    <property type="component" value="Unassembled WGS sequence"/>
</dbReference>
<evidence type="ECO:0000256" key="4">
    <source>
        <dbReference type="PROSITE-ProRule" id="PRU00335"/>
    </source>
</evidence>
<dbReference type="InterPro" id="IPR001647">
    <property type="entry name" value="HTH_TetR"/>
</dbReference>
<dbReference type="SUPFAM" id="SSF46689">
    <property type="entry name" value="Homeodomain-like"/>
    <property type="match status" value="1"/>
</dbReference>
<evidence type="ECO:0000313" key="7">
    <source>
        <dbReference type="Proteomes" id="UP000565579"/>
    </source>
</evidence>
<protein>
    <submittedName>
        <fullName evidence="6">AcrR family transcriptional regulator</fullName>
    </submittedName>
</protein>
<dbReference type="Gene3D" id="1.10.357.10">
    <property type="entry name" value="Tetracycline Repressor, domain 2"/>
    <property type="match status" value="1"/>
</dbReference>
<dbReference type="RefSeq" id="WP_312904381.1">
    <property type="nucleotide sequence ID" value="NZ_BAAAXY010000177.1"/>
</dbReference>
<evidence type="ECO:0000256" key="1">
    <source>
        <dbReference type="ARBA" id="ARBA00023015"/>
    </source>
</evidence>
<dbReference type="Pfam" id="PF00440">
    <property type="entry name" value="TetR_N"/>
    <property type="match status" value="1"/>
</dbReference>
<sequence>MADTRTKLLDAALETLRTQGMAGASARAIAATAGVNQALVFYHFGSVDQLLAAACEHGAQQRIPLYRDRFAAVTSLSELLDLGRELHAQERTEGSVAALAQLLAGSQTDEKLAAAVVKGLDLWMAEVEQALGRVLASSPLAEFVDVTGLAKATAAAFVGLELYEGVDADGAAQALDALEELAALVTVLDDLGPVLRRTVRARLTRSIGPRSRSRPGQGRT</sequence>
<dbReference type="PRINTS" id="PR00455">
    <property type="entry name" value="HTHTETR"/>
</dbReference>
<keyword evidence="3" id="KW-0804">Transcription</keyword>
<reference evidence="6 7" key="1">
    <citation type="submission" date="2020-08" db="EMBL/GenBank/DDBJ databases">
        <title>Sequencing the genomes of 1000 actinobacteria strains.</title>
        <authorList>
            <person name="Klenk H.-P."/>
        </authorList>
    </citation>
    <scope>NUCLEOTIDE SEQUENCE [LARGE SCALE GENOMIC DNA]</scope>
    <source>
        <strain evidence="6 7">DSM 43768</strain>
    </source>
</reference>
<dbReference type="PROSITE" id="PS50977">
    <property type="entry name" value="HTH_TETR_2"/>
    <property type="match status" value="1"/>
</dbReference>
<feature type="domain" description="HTH tetR-type" evidence="5">
    <location>
        <begin position="2"/>
        <end position="62"/>
    </location>
</feature>
<evidence type="ECO:0000256" key="2">
    <source>
        <dbReference type="ARBA" id="ARBA00023125"/>
    </source>
</evidence>
<dbReference type="InterPro" id="IPR009057">
    <property type="entry name" value="Homeodomain-like_sf"/>
</dbReference>
<keyword evidence="7" id="KW-1185">Reference proteome</keyword>
<evidence type="ECO:0000313" key="6">
    <source>
        <dbReference type="EMBL" id="MBB6556376.1"/>
    </source>
</evidence>
<dbReference type="GO" id="GO:0003677">
    <property type="term" value="F:DNA binding"/>
    <property type="evidence" value="ECO:0007669"/>
    <property type="project" value="UniProtKB-UniRule"/>
</dbReference>
<proteinExistence type="predicted"/>
<organism evidence="6 7">
    <name type="scientific">Nonomuraea rubra</name>
    <dbReference type="NCBI Taxonomy" id="46180"/>
    <lineage>
        <taxon>Bacteria</taxon>
        <taxon>Bacillati</taxon>
        <taxon>Actinomycetota</taxon>
        <taxon>Actinomycetes</taxon>
        <taxon>Streptosporangiales</taxon>
        <taxon>Streptosporangiaceae</taxon>
        <taxon>Nonomuraea</taxon>
    </lineage>
</organism>
<keyword evidence="2 4" id="KW-0238">DNA-binding</keyword>
<dbReference type="PANTHER" id="PTHR47506">
    <property type="entry name" value="TRANSCRIPTIONAL REGULATORY PROTEIN"/>
    <property type="match status" value="1"/>
</dbReference>
<name>A0A7X0P6X3_9ACTN</name>
<evidence type="ECO:0000259" key="5">
    <source>
        <dbReference type="PROSITE" id="PS50977"/>
    </source>
</evidence>
<keyword evidence="1" id="KW-0805">Transcription regulation</keyword>